<proteinExistence type="predicted"/>
<dbReference type="PANTHER" id="PTHR36456">
    <property type="entry name" value="UPF0232 PROTEIN SCO3875"/>
    <property type="match status" value="1"/>
</dbReference>
<name>A0A3B0QZZ8_9ZZZZ</name>
<dbReference type="PANTHER" id="PTHR36456:SF1">
    <property type="entry name" value="UPF0232 PROTEIN SCO3875"/>
    <property type="match status" value="1"/>
</dbReference>
<dbReference type="Pfam" id="PF05258">
    <property type="entry name" value="DciA"/>
    <property type="match status" value="1"/>
</dbReference>
<gene>
    <name evidence="1" type="ORF">MNBD_BACTEROID02-1309</name>
</gene>
<dbReference type="AlphaFoldDB" id="A0A3B0QZZ8"/>
<dbReference type="EMBL" id="UOEB01000013">
    <property type="protein sequence ID" value="VAV82586.1"/>
    <property type="molecule type" value="Genomic_DNA"/>
</dbReference>
<reference evidence="1" key="1">
    <citation type="submission" date="2018-06" db="EMBL/GenBank/DDBJ databases">
        <authorList>
            <person name="Zhirakovskaya E."/>
        </authorList>
    </citation>
    <scope>NUCLEOTIDE SEQUENCE</scope>
</reference>
<protein>
    <submittedName>
        <fullName evidence="1">Zn-ribbon-containing, possibly RNA-binding protein and truncated derivatives</fullName>
    </submittedName>
</protein>
<accession>A0A3B0QZZ8</accession>
<sequence length="100" mass="11300">MSIKKRHNDNMNLGDALKEFVDANKLQKGLDKIDVQDVWKKLMGNGVNSYTTAVQLKNSTLYVQLSSSVLREELSYGKEKIINLLNEALGKHLINKLVLN</sequence>
<dbReference type="InterPro" id="IPR007922">
    <property type="entry name" value="DciA-like"/>
</dbReference>
<organism evidence="1">
    <name type="scientific">hydrothermal vent metagenome</name>
    <dbReference type="NCBI Taxonomy" id="652676"/>
    <lineage>
        <taxon>unclassified sequences</taxon>
        <taxon>metagenomes</taxon>
        <taxon>ecological metagenomes</taxon>
    </lineage>
</organism>
<evidence type="ECO:0000313" key="1">
    <source>
        <dbReference type="EMBL" id="VAV82586.1"/>
    </source>
</evidence>